<evidence type="ECO:0008006" key="2">
    <source>
        <dbReference type="Google" id="ProtNLM"/>
    </source>
</evidence>
<evidence type="ECO:0000313" key="1">
    <source>
        <dbReference type="EMBL" id="KKN63224.1"/>
    </source>
</evidence>
<dbReference type="AlphaFoldDB" id="A0A0F9S851"/>
<comment type="caution">
    <text evidence="1">The sequence shown here is derived from an EMBL/GenBank/DDBJ whole genome shotgun (WGS) entry which is preliminary data.</text>
</comment>
<reference evidence="1" key="1">
    <citation type="journal article" date="2015" name="Nature">
        <title>Complex archaea that bridge the gap between prokaryotes and eukaryotes.</title>
        <authorList>
            <person name="Spang A."/>
            <person name="Saw J.H."/>
            <person name="Jorgensen S.L."/>
            <person name="Zaremba-Niedzwiedzka K."/>
            <person name="Martijn J."/>
            <person name="Lind A.E."/>
            <person name="van Eijk R."/>
            <person name="Schleper C."/>
            <person name="Guy L."/>
            <person name="Ettema T.J."/>
        </authorList>
    </citation>
    <scope>NUCLEOTIDE SEQUENCE</scope>
</reference>
<dbReference type="EMBL" id="LAZR01000597">
    <property type="protein sequence ID" value="KKN63224.1"/>
    <property type="molecule type" value="Genomic_DNA"/>
</dbReference>
<gene>
    <name evidence="1" type="ORF">LCGC14_0504140</name>
</gene>
<name>A0A0F9S851_9ZZZZ</name>
<sequence length="108" mass="12525">MGSKKEMADQGFPKHWWPKLFNQVRAEHNRQIKKWGHQIHHGQTWMGILGKEIGELHEAMNNYCMDAGSPEYIEVQLQNVIDEAVQVSTLALKIASMAMYKLERKNYG</sequence>
<organism evidence="1">
    <name type="scientific">marine sediment metagenome</name>
    <dbReference type="NCBI Taxonomy" id="412755"/>
    <lineage>
        <taxon>unclassified sequences</taxon>
        <taxon>metagenomes</taxon>
        <taxon>ecological metagenomes</taxon>
    </lineage>
</organism>
<protein>
    <recommendedName>
        <fullName evidence="2">NTP pyrophosphohydrolase MazG putative catalytic core domain-containing protein</fullName>
    </recommendedName>
</protein>
<proteinExistence type="predicted"/>
<accession>A0A0F9S851</accession>